<dbReference type="HOGENOM" id="CLU_753103_0_0_1"/>
<dbReference type="Gene3D" id="3.30.30.30">
    <property type="match status" value="1"/>
</dbReference>
<dbReference type="PROSITE" id="PS00297">
    <property type="entry name" value="HSP70_1"/>
    <property type="match status" value="1"/>
</dbReference>
<dbReference type="Gene3D" id="3.30.420.40">
    <property type="match status" value="1"/>
</dbReference>
<evidence type="ECO:0000313" key="7">
    <source>
        <dbReference type="EMBL" id="AET00899.1"/>
    </source>
</evidence>
<keyword evidence="5" id="KW-0067">ATP-binding</keyword>
<dbReference type="PROSITE" id="PS51038">
    <property type="entry name" value="BAH"/>
    <property type="match status" value="1"/>
</dbReference>
<sequence>MSSYVIEVSQEIIKAGDKDFIGEDELFYSSVREVQSVKTIISKCFVHTFKDYLNLCDLQNVGYLDFYCRYKYDPDTGTIFVPNSTTQRVVAHCKCELPRNPDYFMIQCEGRCKKWYHPPCLEMTEEQARLMKPFLCTADCKQDLCYERSCQQKYEGRAVGIDLGTTYSCVTVWEDEQNRVEIIHNDQGNKTTPSFVAFTHHERLIGDAAKDQTATNPQNTVFGLIGRKFNDYVVQNDMKLWPFKVISGINGKPMIYVTYEGQEKHLCAEEISSMILTKMRKIAEAFLEMPVKNAVVTVPKATIDAGTIAGLNVMKIINEPTAHCNLFQVKATSGNTHLEGDDLDSRMVKYFAEYFDSRMFTLSVCFSS</sequence>
<dbReference type="Pfam" id="PF00628">
    <property type="entry name" value="PHD"/>
    <property type="match status" value="1"/>
</dbReference>
<dbReference type="eggNOG" id="KOG0101">
    <property type="taxonomic scope" value="Eukaryota"/>
</dbReference>
<evidence type="ECO:0000256" key="5">
    <source>
        <dbReference type="ARBA" id="ARBA00022840"/>
    </source>
</evidence>
<evidence type="ECO:0000256" key="2">
    <source>
        <dbReference type="ARBA" id="ARBA00022741"/>
    </source>
</evidence>
<dbReference type="AlphaFoldDB" id="G7KEM4"/>
<dbReference type="InterPro" id="IPR043151">
    <property type="entry name" value="BAH_sf"/>
</dbReference>
<evidence type="ECO:0000256" key="3">
    <source>
        <dbReference type="ARBA" id="ARBA00022771"/>
    </source>
</evidence>
<dbReference type="Gene3D" id="2.30.30.490">
    <property type="match status" value="1"/>
</dbReference>
<keyword evidence="4" id="KW-0862">Zinc</keyword>
<dbReference type="GO" id="GO:0140662">
    <property type="term" value="F:ATP-dependent protein folding chaperone"/>
    <property type="evidence" value="ECO:0007669"/>
    <property type="project" value="InterPro"/>
</dbReference>
<gene>
    <name evidence="7" type="ordered locus">MTR_5g097190</name>
</gene>
<reference evidence="7 9" key="1">
    <citation type="journal article" date="2011" name="Nature">
        <title>The Medicago genome provides insight into the evolution of rhizobial symbioses.</title>
        <authorList>
            <person name="Young N.D."/>
            <person name="Debelle F."/>
            <person name="Oldroyd G.E."/>
            <person name="Geurts R."/>
            <person name="Cannon S.B."/>
            <person name="Udvardi M.K."/>
            <person name="Benedito V.A."/>
            <person name="Mayer K.F."/>
            <person name="Gouzy J."/>
            <person name="Schoof H."/>
            <person name="Van de Peer Y."/>
            <person name="Proost S."/>
            <person name="Cook D.R."/>
            <person name="Meyers B.C."/>
            <person name="Spannagl M."/>
            <person name="Cheung F."/>
            <person name="De Mita S."/>
            <person name="Krishnakumar V."/>
            <person name="Gundlach H."/>
            <person name="Zhou S."/>
            <person name="Mudge J."/>
            <person name="Bharti A.K."/>
            <person name="Murray J.D."/>
            <person name="Naoumkina M.A."/>
            <person name="Rosen B."/>
            <person name="Silverstein K.A."/>
            <person name="Tang H."/>
            <person name="Rombauts S."/>
            <person name="Zhao P.X."/>
            <person name="Zhou P."/>
            <person name="Barbe V."/>
            <person name="Bardou P."/>
            <person name="Bechner M."/>
            <person name="Bellec A."/>
            <person name="Berger A."/>
            <person name="Berges H."/>
            <person name="Bidwell S."/>
            <person name="Bisseling T."/>
            <person name="Choisne N."/>
            <person name="Couloux A."/>
            <person name="Denny R."/>
            <person name="Deshpande S."/>
            <person name="Dai X."/>
            <person name="Doyle J.J."/>
            <person name="Dudez A.M."/>
            <person name="Farmer A.D."/>
            <person name="Fouteau S."/>
            <person name="Franken C."/>
            <person name="Gibelin C."/>
            <person name="Gish J."/>
            <person name="Goldstein S."/>
            <person name="Gonzalez A.J."/>
            <person name="Green P.J."/>
            <person name="Hallab A."/>
            <person name="Hartog M."/>
            <person name="Hua A."/>
            <person name="Humphray S.J."/>
            <person name="Jeong D.H."/>
            <person name="Jing Y."/>
            <person name="Jocker A."/>
            <person name="Kenton S.M."/>
            <person name="Kim D.J."/>
            <person name="Klee K."/>
            <person name="Lai H."/>
            <person name="Lang C."/>
            <person name="Lin S."/>
            <person name="Macmil S.L."/>
            <person name="Magdelenat G."/>
            <person name="Matthews L."/>
            <person name="McCorrison J."/>
            <person name="Monaghan E.L."/>
            <person name="Mun J.H."/>
            <person name="Najar F.Z."/>
            <person name="Nicholson C."/>
            <person name="Noirot C."/>
            <person name="O'Bleness M."/>
            <person name="Paule C.R."/>
            <person name="Poulain J."/>
            <person name="Prion F."/>
            <person name="Qin B."/>
            <person name="Qu C."/>
            <person name="Retzel E.F."/>
            <person name="Riddle C."/>
            <person name="Sallet E."/>
            <person name="Samain S."/>
            <person name="Samson N."/>
            <person name="Sanders I."/>
            <person name="Saurat O."/>
            <person name="Scarpelli C."/>
            <person name="Schiex T."/>
            <person name="Segurens B."/>
            <person name="Severin A.J."/>
            <person name="Sherrier D.J."/>
            <person name="Shi R."/>
            <person name="Sims S."/>
            <person name="Singer S.R."/>
            <person name="Sinharoy S."/>
            <person name="Sterck L."/>
            <person name="Viollet A."/>
            <person name="Wang B.B."/>
            <person name="Wang K."/>
            <person name="Wang M."/>
            <person name="Wang X."/>
            <person name="Warfsmann J."/>
            <person name="Weissenbach J."/>
            <person name="White D.D."/>
            <person name="White J.D."/>
            <person name="Wiley G.B."/>
            <person name="Wincker P."/>
            <person name="Xing Y."/>
            <person name="Yang L."/>
            <person name="Yao Z."/>
            <person name="Ying F."/>
            <person name="Zhai J."/>
            <person name="Zhou L."/>
            <person name="Zuber A."/>
            <person name="Denarie J."/>
            <person name="Dixon R.A."/>
            <person name="May G.D."/>
            <person name="Schwartz D.C."/>
            <person name="Rogers J."/>
            <person name="Quetier F."/>
            <person name="Town C.D."/>
            <person name="Roe B.A."/>
        </authorList>
    </citation>
    <scope>NUCLEOTIDE SEQUENCE [LARGE SCALE GENOMIC DNA]</scope>
    <source>
        <strain evidence="7">A17</strain>
        <strain evidence="8 9">cv. Jemalong A17</strain>
    </source>
</reference>
<dbReference type="Gene3D" id="3.30.40.10">
    <property type="entry name" value="Zinc/RING finger domain, C3HC4 (zinc finger)"/>
    <property type="match status" value="1"/>
</dbReference>
<dbReference type="SUPFAM" id="SSF57903">
    <property type="entry name" value="FYVE/PHD zinc finger"/>
    <property type="match status" value="1"/>
</dbReference>
<evidence type="ECO:0000313" key="9">
    <source>
        <dbReference type="Proteomes" id="UP000002051"/>
    </source>
</evidence>
<evidence type="ECO:0000313" key="8">
    <source>
        <dbReference type="EnsemblPlants" id="AET00899"/>
    </source>
</evidence>
<keyword evidence="3" id="KW-0863">Zinc-finger</keyword>
<dbReference type="PaxDb" id="3880-AET00899"/>
<dbReference type="InterPro" id="IPR043129">
    <property type="entry name" value="ATPase_NBD"/>
</dbReference>
<evidence type="ECO:0000259" key="6">
    <source>
        <dbReference type="PROSITE" id="PS51038"/>
    </source>
</evidence>
<reference evidence="8" key="3">
    <citation type="submission" date="2015-04" db="UniProtKB">
        <authorList>
            <consortium name="EnsemblPlants"/>
        </authorList>
    </citation>
    <scope>IDENTIFICATION</scope>
    <source>
        <strain evidence="8">cv. Jemalong A17</strain>
    </source>
</reference>
<dbReference type="SUPFAM" id="SSF53067">
    <property type="entry name" value="Actin-like ATPase domain"/>
    <property type="match status" value="1"/>
</dbReference>
<dbReference type="InterPro" id="IPR013126">
    <property type="entry name" value="Hsp_70_fam"/>
</dbReference>
<keyword evidence="1" id="KW-0479">Metal-binding</keyword>
<proteinExistence type="predicted"/>
<dbReference type="eggNOG" id="KOG1886">
    <property type="taxonomic scope" value="Eukaryota"/>
</dbReference>
<dbReference type="GO" id="GO:0005524">
    <property type="term" value="F:ATP binding"/>
    <property type="evidence" value="ECO:0007669"/>
    <property type="project" value="UniProtKB-KW"/>
</dbReference>
<dbReference type="Proteomes" id="UP000002051">
    <property type="component" value="Chromosome 5"/>
</dbReference>
<dbReference type="PANTHER" id="PTHR19375">
    <property type="entry name" value="HEAT SHOCK PROTEIN 70KDA"/>
    <property type="match status" value="1"/>
</dbReference>
<accession>G7KEM4</accession>
<dbReference type="GO" id="GO:0008270">
    <property type="term" value="F:zinc ion binding"/>
    <property type="evidence" value="ECO:0007669"/>
    <property type="project" value="UniProtKB-KW"/>
</dbReference>
<dbReference type="EnsemblPlants" id="AET00899">
    <property type="protein sequence ID" value="AET00899"/>
    <property type="gene ID" value="MTR_5g097190"/>
</dbReference>
<dbReference type="InterPro" id="IPR011011">
    <property type="entry name" value="Znf_FYVE_PHD"/>
</dbReference>
<dbReference type="eggNOG" id="KOG1632">
    <property type="taxonomic scope" value="Eukaryota"/>
</dbReference>
<dbReference type="FunFam" id="3.30.30.30:FF:000001">
    <property type="entry name" value="heat shock 70 kDa protein-like"/>
    <property type="match status" value="1"/>
</dbReference>
<dbReference type="PRINTS" id="PR00301">
    <property type="entry name" value="HEATSHOCK70"/>
</dbReference>
<feature type="domain" description="BAH" evidence="6">
    <location>
        <begin position="1"/>
        <end position="83"/>
    </location>
</feature>
<dbReference type="Pfam" id="PF00012">
    <property type="entry name" value="HSP70"/>
    <property type="match status" value="1"/>
</dbReference>
<reference evidence="7 9" key="2">
    <citation type="journal article" date="2014" name="BMC Genomics">
        <title>An improved genome release (version Mt4.0) for the model legume Medicago truncatula.</title>
        <authorList>
            <person name="Tang H."/>
            <person name="Krishnakumar V."/>
            <person name="Bidwell S."/>
            <person name="Rosen B."/>
            <person name="Chan A."/>
            <person name="Zhou S."/>
            <person name="Gentzbittel L."/>
            <person name="Childs K.L."/>
            <person name="Yandell M."/>
            <person name="Gundlach H."/>
            <person name="Mayer K.F."/>
            <person name="Schwartz D.C."/>
            <person name="Town C.D."/>
        </authorList>
    </citation>
    <scope>GENOME REANNOTATION</scope>
    <source>
        <strain evidence="8 9">cv. Jemalong A17</strain>
    </source>
</reference>
<dbReference type="InterPro" id="IPR019787">
    <property type="entry name" value="Znf_PHD-finger"/>
</dbReference>
<keyword evidence="9" id="KW-1185">Reference proteome</keyword>
<dbReference type="EMBL" id="CM001221">
    <property type="protein sequence ID" value="AET00899.1"/>
    <property type="molecule type" value="Genomic_DNA"/>
</dbReference>
<name>G7KEM4_MEDTR</name>
<dbReference type="InterPro" id="IPR013083">
    <property type="entry name" value="Znf_RING/FYVE/PHD"/>
</dbReference>
<evidence type="ECO:0000256" key="4">
    <source>
        <dbReference type="ARBA" id="ARBA00022833"/>
    </source>
</evidence>
<dbReference type="InterPro" id="IPR001025">
    <property type="entry name" value="BAH_dom"/>
</dbReference>
<dbReference type="GO" id="GO:0003682">
    <property type="term" value="F:chromatin binding"/>
    <property type="evidence" value="ECO:0007669"/>
    <property type="project" value="InterPro"/>
</dbReference>
<protein>
    <submittedName>
        <fullName evidence="7">DnaK family protein</fullName>
    </submittedName>
</protein>
<dbReference type="InterPro" id="IPR018181">
    <property type="entry name" value="Heat_shock_70_CS"/>
</dbReference>
<keyword evidence="2" id="KW-0547">Nucleotide-binding</keyword>
<dbReference type="STRING" id="3880.G7KEM4"/>
<organism evidence="7 9">
    <name type="scientific">Medicago truncatula</name>
    <name type="common">Barrel medic</name>
    <name type="synonym">Medicago tribuloides</name>
    <dbReference type="NCBI Taxonomy" id="3880"/>
    <lineage>
        <taxon>Eukaryota</taxon>
        <taxon>Viridiplantae</taxon>
        <taxon>Streptophyta</taxon>
        <taxon>Embryophyta</taxon>
        <taxon>Tracheophyta</taxon>
        <taxon>Spermatophyta</taxon>
        <taxon>Magnoliopsida</taxon>
        <taxon>eudicotyledons</taxon>
        <taxon>Gunneridae</taxon>
        <taxon>Pentapetalae</taxon>
        <taxon>rosids</taxon>
        <taxon>fabids</taxon>
        <taxon>Fabales</taxon>
        <taxon>Fabaceae</taxon>
        <taxon>Papilionoideae</taxon>
        <taxon>50 kb inversion clade</taxon>
        <taxon>NPAAA clade</taxon>
        <taxon>Hologalegina</taxon>
        <taxon>IRL clade</taxon>
        <taxon>Trifolieae</taxon>
        <taxon>Medicago</taxon>
    </lineage>
</organism>
<evidence type="ECO:0000256" key="1">
    <source>
        <dbReference type="ARBA" id="ARBA00022723"/>
    </source>
</evidence>